<keyword evidence="1" id="KW-1133">Transmembrane helix</keyword>
<keyword evidence="1" id="KW-0812">Transmembrane</keyword>
<sequence>MVLPRNGTVVRPSRLPVPIASAQKPLPKSSKPITESEKLDFSKYFDYVTSAVSNTTFVVCFFLSAYLCYNYTTQGESSYLVTFVVNLITKFVSLKSAKCDILNFVLVSVPFVPAIMTVSPKRRFGAIICTVLYYMFVPERTVYEYLIHGAIVYLILRTTNKQFQLIGYALLFLSYVMQFAIPLPSGTGYNCTTA</sequence>
<evidence type="ECO:0000313" key="4">
    <source>
        <dbReference type="EMBL" id="UZH43571.1"/>
    </source>
</evidence>
<dbReference type="Pfam" id="PF16504">
    <property type="entry name" value="SP24"/>
    <property type="match status" value="1"/>
</dbReference>
<evidence type="ECO:0000313" key="3">
    <source>
        <dbReference type="EMBL" id="UZH43556.1"/>
    </source>
</evidence>
<feature type="transmembrane region" description="Helical" evidence="1">
    <location>
        <begin position="163"/>
        <end position="181"/>
    </location>
</feature>
<reference evidence="2" key="2">
    <citation type="journal article" date="2022" name="Virol. J.">
        <title>Negeviruses isolated from mosquitoes in the Brazilian Amazon.</title>
        <authorList>
            <person name="da Silva Ribeiro A.C."/>
            <person name="Martins L.C."/>
            <person name="da Silva S.P."/>
            <person name="de Almeida Medeiros D.B."/>
            <person name="Miranda K.K.P."/>
            <person name="Nunes Neto J.P."/>
            <person name="de Oliveira Monteiro H.A."/>
            <person name="do Nascimento B.L.S."/>
            <person name="Junior J.W.R."/>
            <person name="Cruz A.C.R."/>
            <person name="da Costa Vasconcelos P.F."/>
            <person name="Carvalho V.L."/>
            <person name="Rodrigues S.G."/>
        </authorList>
    </citation>
    <scope>NUCLEOTIDE SEQUENCE</scope>
    <source>
        <strain evidence="2">BeAr805503/FEITV</strain>
        <strain evidence="3">BeAr805514/FEITV</strain>
        <strain evidence="4">BeAr805529/FEITV</strain>
    </source>
</reference>
<dbReference type="EMBL" id="MZ615321">
    <property type="protein sequence ID" value="UZH43541.1"/>
    <property type="molecule type" value="Genomic_RNA"/>
</dbReference>
<feature type="transmembrane region" description="Helical" evidence="1">
    <location>
        <begin position="101"/>
        <end position="119"/>
    </location>
</feature>
<dbReference type="InterPro" id="IPR032441">
    <property type="entry name" value="SP24"/>
</dbReference>
<organism evidence="2">
    <name type="scientific">Feitosa virus</name>
    <dbReference type="NCBI Taxonomy" id="2976199"/>
    <lineage>
        <taxon>Viruses</taxon>
        <taxon>Riboviria</taxon>
    </lineage>
</organism>
<name>A0A9E8DEY1_9VIRU</name>
<evidence type="ECO:0000313" key="2">
    <source>
        <dbReference type="EMBL" id="UZH43541.1"/>
    </source>
</evidence>
<keyword evidence="1" id="KW-0472">Membrane</keyword>
<protein>
    <submittedName>
        <fullName evidence="2">Uncharacterized protein</fullName>
    </submittedName>
</protein>
<accession>A0A9E8DEY1</accession>
<evidence type="ECO:0000256" key="1">
    <source>
        <dbReference type="SAM" id="Phobius"/>
    </source>
</evidence>
<feature type="transmembrane region" description="Helical" evidence="1">
    <location>
        <begin position="44"/>
        <end position="65"/>
    </location>
</feature>
<feature type="transmembrane region" description="Helical" evidence="1">
    <location>
        <begin position="131"/>
        <end position="156"/>
    </location>
</feature>
<reference evidence="2" key="1">
    <citation type="submission" date="2021-07" db="EMBL/GenBank/DDBJ databases">
        <authorList>
            <person name="Ribeiro A.C."/>
            <person name="Martins L."/>
            <person name="Silva S."/>
            <person name="Almeida D."/>
            <person name="Miranda K."/>
            <person name="Nunes-Neto J."/>
            <person name="Monteiro H.A."/>
            <person name="Nascimento B.L."/>
            <person name="Junior J.W.R."/>
            <person name="Cruz A.C."/>
            <person name="Vasconcelos P.F."/>
            <person name="Carvalho V."/>
            <person name="Guerreiro S."/>
        </authorList>
    </citation>
    <scope>NUCLEOTIDE SEQUENCE</scope>
    <source>
        <strain evidence="2">BeAr805503/FEITV</strain>
        <strain evidence="3">BeAr805514/FEITV</strain>
        <strain evidence="4">BeAr805529/FEITV</strain>
    </source>
</reference>
<dbReference type="EMBL" id="MZ615326">
    <property type="protein sequence ID" value="UZH43556.1"/>
    <property type="molecule type" value="Genomic_RNA"/>
</dbReference>
<dbReference type="EMBL" id="MZ615331">
    <property type="protein sequence ID" value="UZH43571.1"/>
    <property type="molecule type" value="Genomic_RNA"/>
</dbReference>
<proteinExistence type="predicted"/>